<sequence length="350" mass="38387">MTLSRLPRLFVYYRGSAFTTHYHKYKYAQIMRHYAVVATILSLLLTLSGCKTDITFAIPGHPLLFGDEPEYSKTEYPIVLVHGLYGFDDIFGHEYFYQIPKVLRNGGAEVYIARISGTMTPEVRGEQLIPQLEEFAAVSGQSKFNLIGHSLGAPTIRYVAAVRPDLVASITSVAGANFGTDVADAEFLDFPPTRLITGLMGNLLGHAIDFVSQDNFEQSILATLDVMSVEGIAVFNSKYADALPSALCAADGNSLVNGIYYYSWGGNVATTNRFDPADLVQAAVTKLIPGDDDDGIIPRCSMQLGHVIRDDYKMNHADHLNWFLGLKATDAPYAPSLYRAQANRLKGLGL</sequence>
<evidence type="ECO:0000313" key="2">
    <source>
        <dbReference type="EMBL" id="CAA0125606.1"/>
    </source>
</evidence>
<dbReference type="InterPro" id="IPR029058">
    <property type="entry name" value="AB_hydrolase_fold"/>
</dbReference>
<dbReference type="InterPro" id="IPR000073">
    <property type="entry name" value="AB_hydrolase_1"/>
</dbReference>
<organism evidence="2 3">
    <name type="scientific">BD1-7 clade bacterium</name>
    <dbReference type="NCBI Taxonomy" id="2029982"/>
    <lineage>
        <taxon>Bacteria</taxon>
        <taxon>Pseudomonadati</taxon>
        <taxon>Pseudomonadota</taxon>
        <taxon>Gammaproteobacteria</taxon>
        <taxon>Cellvibrionales</taxon>
        <taxon>Spongiibacteraceae</taxon>
        <taxon>BD1-7 clade</taxon>
    </lineage>
</organism>
<keyword evidence="3" id="KW-1185">Reference proteome</keyword>
<dbReference type="Proteomes" id="UP000441399">
    <property type="component" value="Unassembled WGS sequence"/>
</dbReference>
<feature type="domain" description="AB hydrolase-1" evidence="1">
    <location>
        <begin position="76"/>
        <end position="182"/>
    </location>
</feature>
<dbReference type="GO" id="GO:0004806">
    <property type="term" value="F:triacylglycerol lipase activity"/>
    <property type="evidence" value="ECO:0007669"/>
    <property type="project" value="UniProtKB-EC"/>
</dbReference>
<name>A0A5S9R0Q2_9GAMM</name>
<reference evidence="2 3" key="1">
    <citation type="submission" date="2019-11" db="EMBL/GenBank/DDBJ databases">
        <authorList>
            <person name="Holert J."/>
        </authorList>
    </citation>
    <scope>NUCLEOTIDE SEQUENCE [LARGE SCALE GENOMIC DNA]</scope>
    <source>
        <strain evidence="2">SB11_3</strain>
    </source>
</reference>
<dbReference type="SUPFAM" id="SSF53474">
    <property type="entry name" value="alpha/beta-Hydrolases"/>
    <property type="match status" value="1"/>
</dbReference>
<dbReference type="EC" id="3.1.1.3" evidence="2"/>
<evidence type="ECO:0000259" key="1">
    <source>
        <dbReference type="Pfam" id="PF00561"/>
    </source>
</evidence>
<protein>
    <submittedName>
        <fullName evidence="2">Triacylglycerol lipase</fullName>
        <ecNumber evidence="2">3.1.1.3</ecNumber>
    </submittedName>
</protein>
<accession>A0A5S9R0Q2</accession>
<proteinExistence type="predicted"/>
<keyword evidence="2" id="KW-0378">Hydrolase</keyword>
<gene>
    <name evidence="2" type="primary">lip_2</name>
    <name evidence="2" type="ORF">OPDIPICF_03494</name>
</gene>
<dbReference type="AlphaFoldDB" id="A0A5S9R0Q2"/>
<dbReference type="Pfam" id="PF00561">
    <property type="entry name" value="Abhydrolase_1"/>
    <property type="match status" value="1"/>
</dbReference>
<dbReference type="EMBL" id="CACSIO010000062">
    <property type="protein sequence ID" value="CAA0125606.1"/>
    <property type="molecule type" value="Genomic_DNA"/>
</dbReference>
<evidence type="ECO:0000313" key="3">
    <source>
        <dbReference type="Proteomes" id="UP000441399"/>
    </source>
</evidence>
<dbReference type="Gene3D" id="3.40.50.1820">
    <property type="entry name" value="alpha/beta hydrolase"/>
    <property type="match status" value="1"/>
</dbReference>